<feature type="compositionally biased region" description="Low complexity" evidence="8">
    <location>
        <begin position="906"/>
        <end position="927"/>
    </location>
</feature>
<dbReference type="Pfam" id="PF00069">
    <property type="entry name" value="Pkinase"/>
    <property type="match status" value="1"/>
</dbReference>
<dbReference type="PROSITE" id="PS00108">
    <property type="entry name" value="PROTEIN_KINASE_ST"/>
    <property type="match status" value="1"/>
</dbReference>
<keyword evidence="5" id="KW-0547">Nucleotide-binding</keyword>
<keyword evidence="4 9" id="KW-0732">Signal</keyword>
<feature type="compositionally biased region" description="Basic residues" evidence="8">
    <location>
        <begin position="645"/>
        <end position="659"/>
    </location>
</feature>
<dbReference type="SMART" id="SM00220">
    <property type="entry name" value="S_TKc"/>
    <property type="match status" value="1"/>
</dbReference>
<dbReference type="EMBL" id="JADCUA010000014">
    <property type="protein sequence ID" value="KAH9834978.1"/>
    <property type="molecule type" value="Genomic_DNA"/>
</dbReference>
<keyword evidence="2" id="KW-0808">Transferase</keyword>
<feature type="signal peptide" evidence="9">
    <location>
        <begin position="1"/>
        <end position="18"/>
    </location>
</feature>
<dbReference type="PROSITE" id="PS50011">
    <property type="entry name" value="PROTEIN_KINASE_DOM"/>
    <property type="match status" value="1"/>
</dbReference>
<evidence type="ECO:0000313" key="12">
    <source>
        <dbReference type="EMBL" id="KAH9834978.1"/>
    </source>
</evidence>
<evidence type="ECO:0000256" key="5">
    <source>
        <dbReference type="ARBA" id="ARBA00022741"/>
    </source>
</evidence>
<feature type="chain" id="PRO_5045356499" description="Non-specific serine/threonine protein kinase" evidence="9">
    <location>
        <begin position="19"/>
        <end position="1150"/>
    </location>
</feature>
<keyword evidence="13" id="KW-1185">Reference proteome</keyword>
<dbReference type="InterPro" id="IPR011047">
    <property type="entry name" value="Quinoprotein_ADH-like_sf"/>
</dbReference>
<keyword evidence="7" id="KW-1133">Transmembrane helix</keyword>
<evidence type="ECO:0000256" key="6">
    <source>
        <dbReference type="ARBA" id="ARBA00022840"/>
    </source>
</evidence>
<dbReference type="PANTHER" id="PTHR13954:SF6">
    <property type="entry name" value="NON-SPECIFIC SERINE_THREONINE PROTEIN KINASE"/>
    <property type="match status" value="1"/>
</dbReference>
<dbReference type="Proteomes" id="UP000814176">
    <property type="component" value="Unassembled WGS sequence"/>
</dbReference>
<dbReference type="RefSeq" id="XP_047777464.1">
    <property type="nucleotide sequence ID" value="XM_047916504.1"/>
</dbReference>
<dbReference type="SUPFAM" id="SSF56112">
    <property type="entry name" value="Protein kinase-like (PK-like)"/>
    <property type="match status" value="1"/>
</dbReference>
<evidence type="ECO:0000313" key="13">
    <source>
        <dbReference type="Proteomes" id="UP000814176"/>
    </source>
</evidence>
<dbReference type="PROSITE" id="PS51392">
    <property type="entry name" value="KEN"/>
    <property type="match status" value="1"/>
</dbReference>
<proteinExistence type="predicted"/>
<sequence length="1150" mass="125903">MTIQGLLVALLAAGICLGEPVVSPWTANRDLSTDVQLRRDSYRLAQGSAATNGLDLLEIVLVASVDGRLHALNRTSGDFIWSMKTASGTEPATLGPLVRTKHPEIDPDLTDDDSVHREVYLVEPQSGDIYIMSTPDGPLQRLPFSMPQLVDMSPFSFPSDDDRRMFIGRKETSLLLVELETGRVRTMNHECPWDPFQDLAEPAEFGLDLDDLEGAEPPKRASRPTEVFIGRTDYHISIHTRPSRSSAIRPPVQNLSFSVYGPNNQDLGIQSVYRRTADNAYIQPLPNGEIVSFTSDVVQGADSDVARNTHFEWGRAFSTPVVAVFDILRSPQRSQPFVLLQPRLHLEDILPSAELRKAAARQSMPFDAAFVGIVEETGSLYAMGPDTFPLVIFGDAGVGRFLDAAPRDTHFDDEFGRDGDLPGDLDSVTRRAKERRMQKMCREGSNDLRCLTGVRRLEAGTQSRFSRLLDAAPVVPSPLPERNISVHAATSQENSTMSAQIILDSERVSSLSASTSALSAFAVCALALLIAFVWMGLKRKSGKPSNPISTTAVEPETKVGPVEKDAPVSPTPANGDAMLSGSATDGSPARKRTVSTASRPSTPRPGTPMKRPSTIAISELAADPDGDAVEGDDSDKDGDGEQPARRKGVRRKRGRKKRGGAGGVEDDKDNGDEAANGDSPNGNAKDDAGKDDAHVVDQSAIAAPPPAATSVEPSLIVSDTVLGFGSHGTVVYKGSLQGRAVAVKRLLQDFVTLASREVTVLQESDDHPNVIRYYYQESRSNFLYIALELCPASLADIIERPDGYHEIVGAFDPKRALRQVTAGLRHLHALKIVHRDIKPQNILISHAKRGAGHRMLISDFGLCKKLDIDQTSFLPTAHGAFGAGTVGWRAPEILRGEVKLDETTGDDSQSGSSRGSVGTPRTGTPTGKPARLTKSVDIFALGCLYYYVLTNGGHPFGDRFEREANIMKNAKSLEGLQCFGEEGSEGADLINRMLSPEAYDRPDTTSCLLHPYFWDPGRRLTFLQDASDRFEIMCRDPRDFNLILLETGAAQVVGTDWHSKLDKLFIENLGKFRKYDGKAVQDLLRALRNKKHHYQDLPDNVKRLLGSMPEGFLAYFTRRFPLLFIHVHTVVANSTLRNESMFRTYFELSD</sequence>
<protein>
    <recommendedName>
        <fullName evidence="14">Non-specific serine/threonine protein kinase</fullName>
    </recommendedName>
</protein>
<dbReference type="GeneID" id="71997236"/>
<feature type="compositionally biased region" description="Basic and acidic residues" evidence="8">
    <location>
        <begin position="555"/>
        <end position="566"/>
    </location>
</feature>
<gene>
    <name evidence="12" type="ORF">C8Q71DRAFT_134819</name>
</gene>
<evidence type="ECO:0000256" key="2">
    <source>
        <dbReference type="ARBA" id="ARBA00022679"/>
    </source>
</evidence>
<dbReference type="Pfam" id="PF06479">
    <property type="entry name" value="Ribonuc_2-5A"/>
    <property type="match status" value="1"/>
</dbReference>
<dbReference type="InterPro" id="IPR045133">
    <property type="entry name" value="IRE1/2-like"/>
</dbReference>
<feature type="compositionally biased region" description="Polar residues" evidence="8">
    <location>
        <begin position="543"/>
        <end position="552"/>
    </location>
</feature>
<evidence type="ECO:0000256" key="4">
    <source>
        <dbReference type="ARBA" id="ARBA00022729"/>
    </source>
</evidence>
<comment type="caution">
    <text evidence="12">The sequence shown here is derived from an EMBL/GenBank/DDBJ whole genome shotgun (WGS) entry which is preliminary data.</text>
</comment>
<dbReference type="InterPro" id="IPR000719">
    <property type="entry name" value="Prot_kinase_dom"/>
</dbReference>
<dbReference type="PANTHER" id="PTHR13954">
    <property type="entry name" value="IRE1-RELATED"/>
    <property type="match status" value="1"/>
</dbReference>
<feature type="region of interest" description="Disordered" evidence="8">
    <location>
        <begin position="901"/>
        <end position="929"/>
    </location>
</feature>
<accession>A0ABQ8KBU1</accession>
<dbReference type="SUPFAM" id="SSF50998">
    <property type="entry name" value="Quinoprotein alcohol dehydrogenase-like"/>
    <property type="match status" value="1"/>
</dbReference>
<keyword evidence="6" id="KW-0067">ATP-binding</keyword>
<dbReference type="InterPro" id="IPR008271">
    <property type="entry name" value="Ser/Thr_kinase_AS"/>
</dbReference>
<dbReference type="Gene3D" id="1.10.510.10">
    <property type="entry name" value="Transferase(Phosphotransferase) domain 1"/>
    <property type="match status" value="1"/>
</dbReference>
<evidence type="ECO:0000256" key="9">
    <source>
        <dbReference type="SAM" id="SignalP"/>
    </source>
</evidence>
<dbReference type="InterPro" id="IPR038357">
    <property type="entry name" value="KEN_sf"/>
</dbReference>
<evidence type="ECO:0000256" key="1">
    <source>
        <dbReference type="ARBA" id="ARBA00004167"/>
    </source>
</evidence>
<evidence type="ECO:0000259" key="10">
    <source>
        <dbReference type="PROSITE" id="PS50011"/>
    </source>
</evidence>
<dbReference type="Gene3D" id="1.20.1440.180">
    <property type="entry name" value="KEN domain"/>
    <property type="match status" value="1"/>
</dbReference>
<name>A0ABQ8KBU1_9APHY</name>
<feature type="domain" description="KEN" evidence="11">
    <location>
        <begin position="1016"/>
        <end position="1148"/>
    </location>
</feature>
<organism evidence="12 13">
    <name type="scientific">Rhodofomes roseus</name>
    <dbReference type="NCBI Taxonomy" id="34475"/>
    <lineage>
        <taxon>Eukaryota</taxon>
        <taxon>Fungi</taxon>
        <taxon>Dikarya</taxon>
        <taxon>Basidiomycota</taxon>
        <taxon>Agaricomycotina</taxon>
        <taxon>Agaricomycetes</taxon>
        <taxon>Polyporales</taxon>
        <taxon>Rhodofomes</taxon>
    </lineage>
</organism>
<dbReference type="InterPro" id="IPR011009">
    <property type="entry name" value="Kinase-like_dom_sf"/>
</dbReference>
<dbReference type="SMART" id="SM00580">
    <property type="entry name" value="PUG"/>
    <property type="match status" value="1"/>
</dbReference>
<evidence type="ECO:0000259" key="11">
    <source>
        <dbReference type="PROSITE" id="PS51392"/>
    </source>
</evidence>
<feature type="region of interest" description="Disordered" evidence="8">
    <location>
        <begin position="540"/>
        <end position="690"/>
    </location>
</feature>
<dbReference type="CDD" id="cd10422">
    <property type="entry name" value="RNase_Ire1"/>
    <property type="match status" value="1"/>
</dbReference>
<comment type="subcellular location">
    <subcellularLocation>
        <location evidence="1">Membrane</location>
        <topology evidence="1">Single-pass membrane protein</topology>
    </subcellularLocation>
</comment>
<feature type="domain" description="Protein kinase" evidence="10">
    <location>
        <begin position="716"/>
        <end position="1013"/>
    </location>
</feature>
<evidence type="ECO:0000256" key="7">
    <source>
        <dbReference type="ARBA" id="ARBA00022989"/>
    </source>
</evidence>
<dbReference type="Gene3D" id="3.30.200.20">
    <property type="entry name" value="Phosphorylase Kinase, domain 1"/>
    <property type="match status" value="1"/>
</dbReference>
<reference evidence="12 13" key="1">
    <citation type="journal article" date="2021" name="Environ. Microbiol.">
        <title>Gene family expansions and transcriptome signatures uncover fungal adaptations to wood decay.</title>
        <authorList>
            <person name="Hage H."/>
            <person name="Miyauchi S."/>
            <person name="Viragh M."/>
            <person name="Drula E."/>
            <person name="Min B."/>
            <person name="Chaduli D."/>
            <person name="Navarro D."/>
            <person name="Favel A."/>
            <person name="Norest M."/>
            <person name="Lesage-Meessen L."/>
            <person name="Balint B."/>
            <person name="Merenyi Z."/>
            <person name="de Eugenio L."/>
            <person name="Morin E."/>
            <person name="Martinez A.T."/>
            <person name="Baldrian P."/>
            <person name="Stursova M."/>
            <person name="Martinez M.J."/>
            <person name="Novotny C."/>
            <person name="Magnuson J.K."/>
            <person name="Spatafora J.W."/>
            <person name="Maurice S."/>
            <person name="Pangilinan J."/>
            <person name="Andreopoulos W."/>
            <person name="LaButti K."/>
            <person name="Hundley H."/>
            <person name="Na H."/>
            <person name="Kuo A."/>
            <person name="Barry K."/>
            <person name="Lipzen A."/>
            <person name="Henrissat B."/>
            <person name="Riley R."/>
            <person name="Ahrendt S."/>
            <person name="Nagy L.G."/>
            <person name="Grigoriev I.V."/>
            <person name="Martin F."/>
            <person name="Rosso M.N."/>
        </authorList>
    </citation>
    <scope>NUCLEOTIDE SEQUENCE [LARGE SCALE GENOMIC DNA]</scope>
    <source>
        <strain evidence="12 13">CIRM-BRFM 1785</strain>
    </source>
</reference>
<keyword evidence="7" id="KW-0472">Membrane</keyword>
<evidence type="ECO:0008006" key="14">
    <source>
        <dbReference type="Google" id="ProtNLM"/>
    </source>
</evidence>
<keyword evidence="3" id="KW-0812">Transmembrane</keyword>
<dbReference type="InterPro" id="IPR010513">
    <property type="entry name" value="KEN_dom"/>
</dbReference>
<evidence type="ECO:0000256" key="8">
    <source>
        <dbReference type="SAM" id="MobiDB-lite"/>
    </source>
</evidence>
<feature type="compositionally biased region" description="Acidic residues" evidence="8">
    <location>
        <begin position="622"/>
        <end position="636"/>
    </location>
</feature>
<evidence type="ECO:0000256" key="3">
    <source>
        <dbReference type="ARBA" id="ARBA00022692"/>
    </source>
</evidence>